<feature type="region of interest" description="Disordered" evidence="1">
    <location>
        <begin position="1"/>
        <end position="66"/>
    </location>
</feature>
<feature type="compositionally biased region" description="Acidic residues" evidence="1">
    <location>
        <begin position="219"/>
        <end position="232"/>
    </location>
</feature>
<protein>
    <submittedName>
        <fullName evidence="2">Uncharacterized protein</fullName>
    </submittedName>
</protein>
<comment type="caution">
    <text evidence="2">The sequence shown here is derived from an EMBL/GenBank/DDBJ whole genome shotgun (WGS) entry which is preliminary data.</text>
</comment>
<feature type="compositionally biased region" description="Polar residues" evidence="1">
    <location>
        <begin position="1"/>
        <end position="12"/>
    </location>
</feature>
<feature type="region of interest" description="Disordered" evidence="1">
    <location>
        <begin position="219"/>
        <end position="252"/>
    </location>
</feature>
<name>A0A8H3FLJ7_9LECA</name>
<feature type="compositionally biased region" description="Polar residues" evidence="1">
    <location>
        <begin position="22"/>
        <end position="40"/>
    </location>
</feature>
<proteinExistence type="predicted"/>
<evidence type="ECO:0000313" key="2">
    <source>
        <dbReference type="EMBL" id="CAF9927312.1"/>
    </source>
</evidence>
<sequence length="289" mass="32054">MLSYSNPRSNPSEEVDLGNPDSAPTPSLTQRHSRNNNCAKSSLPAQTESSAPPSPSPPTTPPIPHVPSAEALLRLEAAAAEFSRCFPAGRWRIIETSTEGLLCGWHAVMLSMWAQWPTLPQPSRDDLIAIFQRQSVEFALVFGMENTDNFSVDQVAAVLYAWGRERGLNLRLGYLEDGATPLLVSHPHEDEDVRVVWVHNDGNWDGGIGHFSGIMSWGEEEGRESEGEELQGGEESGIVDTSEETQIDPQACEKPVVDVEAWKERCIRLLERMDNGEDIFKMKTEETKD</sequence>
<organism evidence="2 3">
    <name type="scientific">Heterodermia speciosa</name>
    <dbReference type="NCBI Taxonomy" id="116794"/>
    <lineage>
        <taxon>Eukaryota</taxon>
        <taxon>Fungi</taxon>
        <taxon>Dikarya</taxon>
        <taxon>Ascomycota</taxon>
        <taxon>Pezizomycotina</taxon>
        <taxon>Lecanoromycetes</taxon>
        <taxon>OSLEUM clade</taxon>
        <taxon>Lecanoromycetidae</taxon>
        <taxon>Caliciales</taxon>
        <taxon>Physciaceae</taxon>
        <taxon>Heterodermia</taxon>
    </lineage>
</organism>
<evidence type="ECO:0000256" key="1">
    <source>
        <dbReference type="SAM" id="MobiDB-lite"/>
    </source>
</evidence>
<dbReference type="OrthoDB" id="310217at2759"/>
<feature type="compositionally biased region" description="Pro residues" evidence="1">
    <location>
        <begin position="52"/>
        <end position="65"/>
    </location>
</feature>
<dbReference type="AlphaFoldDB" id="A0A8H3FLJ7"/>
<keyword evidence="3" id="KW-1185">Reference proteome</keyword>
<gene>
    <name evidence="2" type="ORF">HETSPECPRED_006552</name>
</gene>
<dbReference type="Proteomes" id="UP000664521">
    <property type="component" value="Unassembled WGS sequence"/>
</dbReference>
<evidence type="ECO:0000313" key="3">
    <source>
        <dbReference type="Proteomes" id="UP000664521"/>
    </source>
</evidence>
<accession>A0A8H3FLJ7</accession>
<dbReference type="EMBL" id="CAJPDS010000044">
    <property type="protein sequence ID" value="CAF9927312.1"/>
    <property type="molecule type" value="Genomic_DNA"/>
</dbReference>
<reference evidence="2" key="1">
    <citation type="submission" date="2021-03" db="EMBL/GenBank/DDBJ databases">
        <authorList>
            <person name="Tagirdzhanova G."/>
        </authorList>
    </citation>
    <scope>NUCLEOTIDE SEQUENCE</scope>
</reference>